<sequence length="222" mass="26714">MRQFESKQKRVMQDTLLNLHKRFVKETGIKVSYPMFCKLRPFWIIQRRCDDRNTYLCVTHSNFDFILESLYNAKIISTSNYVDFLNQTCCYRFNEQCLSRKCKMCLNKSLHYKEFDDSIPLTYSKWESVRQDIIDPKTKKTRTVTKCVKSILQIKPRDLIMDLESKMQKFFHHELNKVHQYNAMQTKQQCLTEYEAIIHVDFSENYQTKYAEEIQSFHFGGS</sequence>
<keyword evidence="2" id="KW-1185">Reference proteome</keyword>
<dbReference type="PANTHER" id="PTHR46601">
    <property type="entry name" value="ULP_PROTEASE DOMAIN-CONTAINING PROTEIN"/>
    <property type="match status" value="1"/>
</dbReference>
<gene>
    <name evidence="1" type="ORF">CHILSU_LOCUS5375</name>
</gene>
<protein>
    <submittedName>
        <fullName evidence="1">Uncharacterized protein</fullName>
    </submittedName>
</protein>
<proteinExistence type="predicted"/>
<reference evidence="1" key="1">
    <citation type="submission" date="2021-12" db="EMBL/GenBank/DDBJ databases">
        <authorList>
            <person name="King R."/>
        </authorList>
    </citation>
    <scope>NUCLEOTIDE SEQUENCE</scope>
</reference>
<accession>A0ABN8B4T6</accession>
<dbReference type="EMBL" id="OU963895">
    <property type="protein sequence ID" value="CAH0402137.1"/>
    <property type="molecule type" value="Genomic_DNA"/>
</dbReference>
<dbReference type="PANTHER" id="PTHR46601:SF1">
    <property type="entry name" value="ADF-H DOMAIN-CONTAINING PROTEIN"/>
    <property type="match status" value="1"/>
</dbReference>
<dbReference type="Proteomes" id="UP001153292">
    <property type="component" value="Chromosome 2"/>
</dbReference>
<organism evidence="1 2">
    <name type="scientific">Chilo suppressalis</name>
    <name type="common">Asiatic rice borer moth</name>
    <dbReference type="NCBI Taxonomy" id="168631"/>
    <lineage>
        <taxon>Eukaryota</taxon>
        <taxon>Metazoa</taxon>
        <taxon>Ecdysozoa</taxon>
        <taxon>Arthropoda</taxon>
        <taxon>Hexapoda</taxon>
        <taxon>Insecta</taxon>
        <taxon>Pterygota</taxon>
        <taxon>Neoptera</taxon>
        <taxon>Endopterygota</taxon>
        <taxon>Lepidoptera</taxon>
        <taxon>Glossata</taxon>
        <taxon>Ditrysia</taxon>
        <taxon>Pyraloidea</taxon>
        <taxon>Crambidae</taxon>
        <taxon>Crambinae</taxon>
        <taxon>Chilo</taxon>
    </lineage>
</organism>
<name>A0ABN8B4T6_CHISP</name>
<evidence type="ECO:0000313" key="2">
    <source>
        <dbReference type="Proteomes" id="UP001153292"/>
    </source>
</evidence>
<evidence type="ECO:0000313" key="1">
    <source>
        <dbReference type="EMBL" id="CAH0402137.1"/>
    </source>
</evidence>